<organism evidence="1">
    <name type="scientific">Xenorhabdus bovienii str. oregonense</name>
    <dbReference type="NCBI Taxonomy" id="1398202"/>
    <lineage>
        <taxon>Bacteria</taxon>
        <taxon>Pseudomonadati</taxon>
        <taxon>Pseudomonadota</taxon>
        <taxon>Gammaproteobacteria</taxon>
        <taxon>Enterobacterales</taxon>
        <taxon>Morganellaceae</taxon>
        <taxon>Xenorhabdus</taxon>
    </lineage>
</organism>
<sequence length="208" mass="23750">MKYTTNIKTTEFNENGFATANGWVKVYRANTETGEYICADMERTVIGVSLSAGAYLDEPELPKSEDIAICRHRDGQLWLHVPDYRGKTAYHISTREPRVIQQLGQLPPELTLLKPKTEFDVWNGRKWLTDIVAQKAKKMELAETKRAQLRQQAEAKITPLQYAVEMALATEDEKRVLIDWKKYLVALSRLDISAITDITWPEKPNVAA</sequence>
<gene>
    <name evidence="1" type="ORF">XBO1_2110084</name>
</gene>
<dbReference type="HOGENOM" id="CLU_094206_3_0_6"/>
<dbReference type="RefSeq" id="WP_038256841.1">
    <property type="nucleotide sequence ID" value="NZ_CAWLUU010000183.1"/>
</dbReference>
<evidence type="ECO:0000313" key="1">
    <source>
        <dbReference type="EMBL" id="CDH06081.1"/>
    </source>
</evidence>
<name>A0A077P8M5_XENBV</name>
<dbReference type="InterPro" id="IPR003458">
    <property type="entry name" value="Phage_T4_Gp38_tail_assem"/>
</dbReference>
<dbReference type="AlphaFoldDB" id="A0A077P8M5"/>
<dbReference type="InterPro" id="IPR051220">
    <property type="entry name" value="TFA_Chaperone"/>
</dbReference>
<dbReference type="PANTHER" id="PTHR34413:SF2">
    <property type="entry name" value="PROPHAGE TAIL FIBER ASSEMBLY PROTEIN HOMOLOG TFAE-RELATED"/>
    <property type="match status" value="1"/>
</dbReference>
<dbReference type="PANTHER" id="PTHR34413">
    <property type="entry name" value="PROPHAGE TAIL FIBER ASSEMBLY PROTEIN HOMOLOG TFAE-RELATED-RELATED"/>
    <property type="match status" value="1"/>
</dbReference>
<dbReference type="Proteomes" id="UP000028483">
    <property type="component" value="Unassembled WGS sequence"/>
</dbReference>
<dbReference type="Pfam" id="PF02413">
    <property type="entry name" value="Caudo_TAP"/>
    <property type="match status" value="1"/>
</dbReference>
<accession>A0A077P8M5</accession>
<comment type="caution">
    <text evidence="1">The sequence shown here is derived from an EMBL/GenBank/DDBJ whole genome shotgun (WGS) entry which is preliminary data.</text>
</comment>
<protein>
    <submittedName>
        <fullName evidence="1">Putative tail fiber protein of a prophage</fullName>
    </submittedName>
</protein>
<reference evidence="1" key="1">
    <citation type="submission" date="2013-07" db="EMBL/GenBank/DDBJ databases">
        <title>Sub-species coevolution in mutualistic symbiosis.</title>
        <authorList>
            <person name="Murfin K."/>
            <person name="Klassen J."/>
            <person name="Lee M."/>
            <person name="Forst S."/>
            <person name="Stock P."/>
            <person name="Goodrich-Blair H."/>
        </authorList>
    </citation>
    <scope>NUCLEOTIDE SEQUENCE [LARGE SCALE GENOMIC DNA]</scope>
    <source>
        <strain evidence="1">Oregonense</strain>
    </source>
</reference>
<dbReference type="EMBL" id="CBSX010000126">
    <property type="protein sequence ID" value="CDH06081.1"/>
    <property type="molecule type" value="Genomic_DNA"/>
</dbReference>
<proteinExistence type="predicted"/>